<accession>A0A964T5X8</accession>
<sequence length="50" mass="4920">MSTSARLASMAALLVAAVALSACENTIRGAGQDVKETANAVEGAAQTVAQ</sequence>
<comment type="caution">
    <text evidence="2">The sequence shown here is derived from an EMBL/GenBank/DDBJ whole genome shotgun (WGS) entry which is preliminary data.</text>
</comment>
<dbReference type="Proteomes" id="UP000773614">
    <property type="component" value="Unassembled WGS sequence"/>
</dbReference>
<name>A0A964T5X8_9HYPH</name>
<dbReference type="EMBL" id="SPKJ01000027">
    <property type="protein sequence ID" value="MYZ48027.1"/>
    <property type="molecule type" value="Genomic_DNA"/>
</dbReference>
<evidence type="ECO:0000313" key="2">
    <source>
        <dbReference type="EMBL" id="MYZ48027.1"/>
    </source>
</evidence>
<feature type="chain" id="PRO_5037029121" evidence="1">
    <location>
        <begin position="22"/>
        <end position="50"/>
    </location>
</feature>
<proteinExistence type="predicted"/>
<protein>
    <submittedName>
        <fullName evidence="2">Entericidin A/B family lipoprotein</fullName>
    </submittedName>
</protein>
<evidence type="ECO:0000256" key="1">
    <source>
        <dbReference type="SAM" id="SignalP"/>
    </source>
</evidence>
<dbReference type="PROSITE" id="PS51257">
    <property type="entry name" value="PROKAR_LIPOPROTEIN"/>
    <property type="match status" value="1"/>
</dbReference>
<evidence type="ECO:0000313" key="3">
    <source>
        <dbReference type="Proteomes" id="UP000773614"/>
    </source>
</evidence>
<keyword evidence="2" id="KW-0449">Lipoprotein</keyword>
<keyword evidence="1" id="KW-0732">Signal</keyword>
<gene>
    <name evidence="2" type="ORF">E4O86_09920</name>
</gene>
<dbReference type="RefSeq" id="WP_205520813.1">
    <property type="nucleotide sequence ID" value="NZ_SPKJ01000027.1"/>
</dbReference>
<organism evidence="2 3">
    <name type="scientific">Propylenella binzhouense</name>
    <dbReference type="NCBI Taxonomy" id="2555902"/>
    <lineage>
        <taxon>Bacteria</taxon>
        <taxon>Pseudomonadati</taxon>
        <taxon>Pseudomonadota</taxon>
        <taxon>Alphaproteobacteria</taxon>
        <taxon>Hyphomicrobiales</taxon>
        <taxon>Propylenellaceae</taxon>
        <taxon>Propylenella</taxon>
    </lineage>
</organism>
<reference evidence="2" key="1">
    <citation type="submission" date="2019-03" db="EMBL/GenBank/DDBJ databases">
        <title>Afifella sp. nov., isolated from activated sludge.</title>
        <authorList>
            <person name="Li Q."/>
            <person name="Liu Y."/>
        </authorList>
    </citation>
    <scope>NUCLEOTIDE SEQUENCE</scope>
    <source>
        <strain evidence="2">L72</strain>
    </source>
</reference>
<feature type="signal peptide" evidence="1">
    <location>
        <begin position="1"/>
        <end position="21"/>
    </location>
</feature>
<keyword evidence="3" id="KW-1185">Reference proteome</keyword>
<dbReference type="AlphaFoldDB" id="A0A964T5X8"/>